<name>A0A1Z1MVE8_9FLOR</name>
<keyword evidence="2" id="KW-0808">Transferase</keyword>
<geneLocation type="chloroplast" evidence="2"/>
<keyword evidence="2" id="KW-0150">Chloroplast</keyword>
<dbReference type="GeneID" id="33362579"/>
<dbReference type="EMBL" id="MF101467">
    <property type="protein sequence ID" value="ARW69841.1"/>
    <property type="molecule type" value="Genomic_DNA"/>
</dbReference>
<sequence length="185" mass="22220">MQLEIYKISHPIIQTIINKLDRYHNNELKYYNKYIGLLIIYEILRKYIKIQKLYIKKVRGIKEIDIIDKKNKYLILTDISKTYNMINEMEYIFNHAKIVHINYDNRKTIEYSIDNLKIDINNTYIFIIEKITEKEKVLGLIEYLEIIKKIPSDKISIGNIISNNKILEKIGTKYPKLKVYTTKIN</sequence>
<dbReference type="Pfam" id="PF14681">
    <property type="entry name" value="UPRTase"/>
    <property type="match status" value="1"/>
</dbReference>
<dbReference type="InterPro" id="IPR000836">
    <property type="entry name" value="PRTase_dom"/>
</dbReference>
<evidence type="ECO:0000259" key="1">
    <source>
        <dbReference type="Pfam" id="PF14681"/>
    </source>
</evidence>
<feature type="domain" description="Phosphoribosyltransferase" evidence="1">
    <location>
        <begin position="22"/>
        <end position="184"/>
    </location>
</feature>
<dbReference type="AlphaFoldDB" id="A0A1Z1MVE8"/>
<protein>
    <submittedName>
        <fullName evidence="2">Uracil phosphoribosyltransferase</fullName>
    </submittedName>
</protein>
<accession>A0A1Z1MVE8</accession>
<dbReference type="InterPro" id="IPR029057">
    <property type="entry name" value="PRTase-like"/>
</dbReference>
<keyword evidence="2" id="KW-0934">Plastid</keyword>
<gene>
    <name evidence="2" type="primary">upp</name>
</gene>
<dbReference type="Gene3D" id="3.40.50.2020">
    <property type="match status" value="1"/>
</dbReference>
<reference evidence="2" key="1">
    <citation type="journal article" date="2017" name="J. Phycol.">
        <title>Analysis of chloroplast genomes and a supermatrix inform reclassification of the Rhodomelaceae (Rhodophyta).</title>
        <authorList>
            <person name="Diaz-Tapia P."/>
            <person name="Maggs C.A."/>
            <person name="West J.A."/>
            <person name="Verbruggen H."/>
        </authorList>
    </citation>
    <scope>NUCLEOTIDE SEQUENCE</scope>
    <source>
        <strain evidence="2">PD1825</strain>
    </source>
</reference>
<organism evidence="2">
    <name type="scientific">Tolypiocladia glomerulata</name>
    <dbReference type="NCBI Taxonomy" id="860646"/>
    <lineage>
        <taxon>Eukaryota</taxon>
        <taxon>Rhodophyta</taxon>
        <taxon>Florideophyceae</taxon>
        <taxon>Rhodymeniophycidae</taxon>
        <taxon>Ceramiales</taxon>
        <taxon>Rhodomelaceae</taxon>
        <taxon>Polysiphonioideae</taxon>
        <taxon>Tolypiocladia</taxon>
    </lineage>
</organism>
<dbReference type="RefSeq" id="YP_009400022.1">
    <property type="nucleotide sequence ID" value="NC_035299.1"/>
</dbReference>
<proteinExistence type="predicted"/>
<evidence type="ECO:0000313" key="2">
    <source>
        <dbReference type="EMBL" id="ARW69841.1"/>
    </source>
</evidence>
<keyword evidence="2" id="KW-0328">Glycosyltransferase</keyword>
<dbReference type="GO" id="GO:0016757">
    <property type="term" value="F:glycosyltransferase activity"/>
    <property type="evidence" value="ECO:0007669"/>
    <property type="project" value="UniProtKB-KW"/>
</dbReference>